<reference evidence="5" key="2">
    <citation type="submission" date="2020-05" db="UniProtKB">
        <authorList>
            <consortium name="EnsemblMetazoa"/>
        </authorList>
    </citation>
    <scope>IDENTIFICATION</scope>
    <source>
        <strain evidence="5">JHB</strain>
    </source>
</reference>
<dbReference type="PROSITE" id="PS00028">
    <property type="entry name" value="ZINC_FINGER_C2H2_1"/>
    <property type="match status" value="1"/>
</dbReference>
<dbReference type="GO" id="GO:0008270">
    <property type="term" value="F:zinc ion binding"/>
    <property type="evidence" value="ECO:0007669"/>
    <property type="project" value="UniProtKB-KW"/>
</dbReference>
<gene>
    <name evidence="5" type="primary">6052454</name>
    <name evidence="4" type="ORF">CpipJ_CPIJ018545</name>
</gene>
<dbReference type="KEGG" id="cqu:CpipJ_CPIJ018545"/>
<feature type="region of interest" description="Disordered" evidence="2">
    <location>
        <begin position="125"/>
        <end position="159"/>
    </location>
</feature>
<evidence type="ECO:0000313" key="6">
    <source>
        <dbReference type="Proteomes" id="UP000002320"/>
    </source>
</evidence>
<evidence type="ECO:0000256" key="1">
    <source>
        <dbReference type="PROSITE-ProRule" id="PRU00042"/>
    </source>
</evidence>
<name>B0XGF1_CULQU</name>
<organism>
    <name type="scientific">Culex quinquefasciatus</name>
    <name type="common">Southern house mosquito</name>
    <name type="synonym">Culex pungens</name>
    <dbReference type="NCBI Taxonomy" id="7176"/>
    <lineage>
        <taxon>Eukaryota</taxon>
        <taxon>Metazoa</taxon>
        <taxon>Ecdysozoa</taxon>
        <taxon>Arthropoda</taxon>
        <taxon>Hexapoda</taxon>
        <taxon>Insecta</taxon>
        <taxon>Pterygota</taxon>
        <taxon>Neoptera</taxon>
        <taxon>Endopterygota</taxon>
        <taxon>Diptera</taxon>
        <taxon>Nematocera</taxon>
        <taxon>Culicoidea</taxon>
        <taxon>Culicidae</taxon>
        <taxon>Culicinae</taxon>
        <taxon>Culicini</taxon>
        <taxon>Culex</taxon>
        <taxon>Culex</taxon>
    </lineage>
</organism>
<dbReference type="VEuPathDB" id="VectorBase:CPIJ018545"/>
<dbReference type="EMBL" id="DS233025">
    <property type="protein sequence ID" value="EDS27582.1"/>
    <property type="molecule type" value="Genomic_DNA"/>
</dbReference>
<keyword evidence="6" id="KW-1185">Reference proteome</keyword>
<dbReference type="VEuPathDB" id="VectorBase:CQUJHB007832"/>
<dbReference type="AlphaFoldDB" id="B0XGF1"/>
<feature type="domain" description="C2H2-type" evidence="3">
    <location>
        <begin position="174"/>
        <end position="201"/>
    </location>
</feature>
<dbReference type="EnsemblMetazoa" id="CPIJ018545-RA">
    <property type="protein sequence ID" value="CPIJ018545-PA"/>
    <property type="gene ID" value="CPIJ018545"/>
</dbReference>
<dbReference type="PROSITE" id="PS50157">
    <property type="entry name" value="ZINC_FINGER_C2H2_2"/>
    <property type="match status" value="1"/>
</dbReference>
<feature type="compositionally biased region" description="Basic and acidic residues" evidence="2">
    <location>
        <begin position="92"/>
        <end position="109"/>
    </location>
</feature>
<dbReference type="HOGENOM" id="CLU_1278738_0_0_1"/>
<evidence type="ECO:0000313" key="5">
    <source>
        <dbReference type="EnsemblMetazoa" id="CPIJ018545-PA"/>
    </source>
</evidence>
<protein>
    <submittedName>
        <fullName evidence="4">Predicted protein</fullName>
    </submittedName>
</protein>
<feature type="compositionally biased region" description="Polar residues" evidence="2">
    <location>
        <begin position="143"/>
        <end position="156"/>
    </location>
</feature>
<proteinExistence type="predicted"/>
<dbReference type="InParanoid" id="B0XGF1"/>
<keyword evidence="1" id="KW-0479">Metal-binding</keyword>
<evidence type="ECO:0000259" key="3">
    <source>
        <dbReference type="PROSITE" id="PS50157"/>
    </source>
</evidence>
<dbReference type="InterPro" id="IPR013087">
    <property type="entry name" value="Znf_C2H2_type"/>
</dbReference>
<evidence type="ECO:0000256" key="2">
    <source>
        <dbReference type="SAM" id="MobiDB-lite"/>
    </source>
</evidence>
<sequence>MLEQIKVRWVQASKVLLKFCAISASDRLTVPVSKLAILAAVEEADSTGVDRMQASRLADTSDQKRGVRTGELTEQELAQLKAAKIPKGRKWKSSDRRDPNRDDSAKENESVLTKLTLDVFGVFEVEDTPDSPEGCDRSGSPPRRSQTTRGDASTEQPGDGASVLLFSKLGNVQAFCKECDEIFGTKGALNEHQLTHSDENRRHVEYDHGLHQKLAE</sequence>
<reference evidence="4" key="1">
    <citation type="submission" date="2007-03" db="EMBL/GenBank/DDBJ databases">
        <title>Annotation of Culex pipiens quinquefasciatus.</title>
        <authorList>
            <consortium name="The Broad Institute Genome Sequencing Platform"/>
            <person name="Atkinson P.W."/>
            <person name="Hemingway J."/>
            <person name="Christensen B.M."/>
            <person name="Higgs S."/>
            <person name="Kodira C."/>
            <person name="Hannick L."/>
            <person name="Megy K."/>
            <person name="O'Leary S."/>
            <person name="Pearson M."/>
            <person name="Haas B.J."/>
            <person name="Mauceli E."/>
            <person name="Wortman J.R."/>
            <person name="Lee N.H."/>
            <person name="Guigo R."/>
            <person name="Stanke M."/>
            <person name="Alvarado L."/>
            <person name="Amedeo P."/>
            <person name="Antoine C.H."/>
            <person name="Arensburger P."/>
            <person name="Bidwell S.L."/>
            <person name="Crawford M."/>
            <person name="Camaro F."/>
            <person name="Devon K."/>
            <person name="Engels R."/>
            <person name="Hammond M."/>
            <person name="Howarth C."/>
            <person name="Koehrsen M."/>
            <person name="Lawson D."/>
            <person name="Montgomery P."/>
            <person name="Nene V."/>
            <person name="Nusbaum C."/>
            <person name="Puiu D."/>
            <person name="Romero-Severson J."/>
            <person name="Severson D.W."/>
            <person name="Shumway M."/>
            <person name="Sisk P."/>
            <person name="Stolte C."/>
            <person name="Zeng Q."/>
            <person name="Eisenstadt E."/>
            <person name="Fraser-Liggett C."/>
            <person name="Strausberg R."/>
            <person name="Galagan J."/>
            <person name="Birren B."/>
            <person name="Collins F.H."/>
        </authorList>
    </citation>
    <scope>NUCLEOTIDE SEQUENCE [LARGE SCALE GENOMIC DNA]</scope>
    <source>
        <strain evidence="4">JHB</strain>
    </source>
</reference>
<keyword evidence="1" id="KW-0863">Zinc-finger</keyword>
<keyword evidence="1" id="KW-0862">Zinc</keyword>
<evidence type="ECO:0000313" key="4">
    <source>
        <dbReference type="EMBL" id="EDS27582.1"/>
    </source>
</evidence>
<accession>B0XGF1</accession>
<feature type="region of interest" description="Disordered" evidence="2">
    <location>
        <begin position="84"/>
        <end position="109"/>
    </location>
</feature>
<dbReference type="Proteomes" id="UP000002320">
    <property type="component" value="Unassembled WGS sequence"/>
</dbReference>
<dbReference type="Gene3D" id="3.30.160.60">
    <property type="entry name" value="Classic Zinc Finger"/>
    <property type="match status" value="1"/>
</dbReference>